<dbReference type="OrthoDB" id="1798488at2"/>
<reference evidence="1 2" key="1">
    <citation type="submission" date="2016-10" db="EMBL/GenBank/DDBJ databases">
        <authorList>
            <person name="de Groot N.N."/>
        </authorList>
    </citation>
    <scope>NUCLEOTIDE SEQUENCE [LARGE SCALE GENOMIC DNA]</scope>
    <source>
        <strain evidence="2">P4B,CCM 7963,CECT 7998,DSM 25260,IBRC-M 10614,KCTC 13821</strain>
    </source>
</reference>
<dbReference type="STRING" id="930129.SAMN05216352_105218"/>
<dbReference type="InterPro" id="IPR008634">
    <property type="entry name" value="Gas-vesicle_GvpO"/>
</dbReference>
<evidence type="ECO:0000313" key="2">
    <source>
        <dbReference type="Proteomes" id="UP000199017"/>
    </source>
</evidence>
<dbReference type="RefSeq" id="WP_091584596.1">
    <property type="nucleotide sequence ID" value="NZ_FNDU01000005.1"/>
</dbReference>
<keyword evidence="2" id="KW-1185">Reference proteome</keyword>
<dbReference type="Pfam" id="PF05800">
    <property type="entry name" value="GvpO"/>
    <property type="match status" value="1"/>
</dbReference>
<name>A0A1G8IJ32_9BACI</name>
<evidence type="ECO:0000313" key="1">
    <source>
        <dbReference type="EMBL" id="SDI18915.1"/>
    </source>
</evidence>
<dbReference type="Proteomes" id="UP000199017">
    <property type="component" value="Unassembled WGS sequence"/>
</dbReference>
<sequence length="90" mass="10466">MKMEEIISTVNEFFSKHVQPPFRITSVVKQENGWDVELEVIEEKEYMKAYAKDQLLGVYEAKLDQDMEVISFERVSLRPRSAPLDKNEGG</sequence>
<accession>A0A1G8IJ32</accession>
<dbReference type="AlphaFoldDB" id="A0A1G8IJ32"/>
<gene>
    <name evidence="1" type="ORF">SAMN05216352_105218</name>
</gene>
<protein>
    <submittedName>
        <fullName evidence="1">Gas vesicle synthesis protein GvpO</fullName>
    </submittedName>
</protein>
<dbReference type="EMBL" id="FNDU01000005">
    <property type="protein sequence ID" value="SDI18915.1"/>
    <property type="molecule type" value="Genomic_DNA"/>
</dbReference>
<organism evidence="1 2">
    <name type="scientific">Alteribacillus bidgolensis</name>
    <dbReference type="NCBI Taxonomy" id="930129"/>
    <lineage>
        <taxon>Bacteria</taxon>
        <taxon>Bacillati</taxon>
        <taxon>Bacillota</taxon>
        <taxon>Bacilli</taxon>
        <taxon>Bacillales</taxon>
        <taxon>Bacillaceae</taxon>
        <taxon>Alteribacillus</taxon>
    </lineage>
</organism>
<proteinExistence type="predicted"/>
<dbReference type="GO" id="GO:0031412">
    <property type="term" value="P:gas vesicle organization"/>
    <property type="evidence" value="ECO:0007669"/>
    <property type="project" value="InterPro"/>
</dbReference>